<dbReference type="Pfam" id="PF20256">
    <property type="entry name" value="MoCoBD_2"/>
    <property type="match status" value="1"/>
</dbReference>
<dbReference type="Pfam" id="PF01315">
    <property type="entry name" value="Ald_Xan_dh_C"/>
    <property type="match status" value="1"/>
</dbReference>
<accession>A0ABT6WL49</accession>
<evidence type="ECO:0000313" key="5">
    <source>
        <dbReference type="Proteomes" id="UP001241758"/>
    </source>
</evidence>
<sequence length="721" mass="76629">MTTTQENSPAHVRVDGRAKVTGQALYTADHHPPGLTHAVLVGATVPSGRVTGLDTAAASAAPGVLLVLTPANRGRLGQLPDGTRYDGWPPEARPPLADDTIHRWGQYIALVVAETLEQAQYGASLVRARYETAPFATALDDATVVSRPEQVMGEPMQISRGDPDTAWADAPVRLDVTYTSPNNHPCALEPHATVAEWDGETLLVHDSTQWVRGDQAVLSAAFGLAPEAVRVRAPYVGGMFGSKIATGSHTILAALAARRIGRPVKIVLTRKQVLTNVGHRSETVQRMRVGAGPDGSLAVLRHDTRTHAAVNEDGNPSEFHEPTSTMSRLLYDVPAYSATHESARLNVMAPGWMRAPGEATCQWALESTLDELAYEVGADPLELRRRNHAGRDPHHDLPWSSKHLLECYEQGARRFGWDRRPDAPRSLRDGPDLIGWGMATATYPGWRFGATARVRLSGTAGGPRATVSTSGSEVGNGAYTMLAMTAAEGLGLPVERVTVELGDTGLPPSAQTGGSSLTVSTAPAVRDACLDIRVQLARLAGGRPNMADGDLLAEVPGATLTAEASTSPLFLRDGEFAYQSFGAHFVEVRVRPEIGRIRVSRVVSVFDVGRVLNATTARSQFIGAIIFGIGQALHENLIYDPVHGLPVNADLGGYLVPVNADVPAIDVSWIGAPDLAFNPLGCRGLGEIGITGMAPAIGNAVFHATGVRVRSLPISPAELVR</sequence>
<organism evidence="4 5">
    <name type="scientific">Actinoplanes sandaracinus</name>
    <dbReference type="NCBI Taxonomy" id="3045177"/>
    <lineage>
        <taxon>Bacteria</taxon>
        <taxon>Bacillati</taxon>
        <taxon>Actinomycetota</taxon>
        <taxon>Actinomycetes</taxon>
        <taxon>Micromonosporales</taxon>
        <taxon>Micromonosporaceae</taxon>
        <taxon>Actinoplanes</taxon>
    </lineage>
</organism>
<dbReference type="Gene3D" id="3.30.365.10">
    <property type="entry name" value="Aldehyde oxidase/xanthine dehydrogenase, molybdopterin binding domain"/>
    <property type="match status" value="4"/>
</dbReference>
<dbReference type="SUPFAM" id="SSF54665">
    <property type="entry name" value="CO dehydrogenase molybdoprotein N-domain-like"/>
    <property type="match status" value="1"/>
</dbReference>
<evidence type="ECO:0000256" key="1">
    <source>
        <dbReference type="ARBA" id="ARBA00022505"/>
    </source>
</evidence>
<protein>
    <submittedName>
        <fullName evidence="4">Xanthine dehydrogenase family protein molybdopterin-binding subunit</fullName>
    </submittedName>
</protein>
<keyword evidence="2" id="KW-0560">Oxidoreductase</keyword>
<gene>
    <name evidence="4" type="ORF">QLQ12_17730</name>
</gene>
<reference evidence="4 5" key="1">
    <citation type="submission" date="2023-05" db="EMBL/GenBank/DDBJ databases">
        <title>Actinoplanes sp. NEAU-A12 genome sequencing.</title>
        <authorList>
            <person name="Wang Z.-S."/>
        </authorList>
    </citation>
    <scope>NUCLEOTIDE SEQUENCE [LARGE SCALE GENOMIC DNA]</scope>
    <source>
        <strain evidence="4 5">NEAU-A12</strain>
    </source>
</reference>
<proteinExistence type="predicted"/>
<keyword evidence="1" id="KW-0500">Molybdenum</keyword>
<evidence type="ECO:0000256" key="2">
    <source>
        <dbReference type="ARBA" id="ARBA00023002"/>
    </source>
</evidence>
<dbReference type="InterPro" id="IPR016208">
    <property type="entry name" value="Ald_Oxase/xanthine_DH-like"/>
</dbReference>
<feature type="domain" description="Aldehyde oxidase/xanthine dehydrogenase a/b hammerhead" evidence="3">
    <location>
        <begin position="21"/>
        <end position="134"/>
    </location>
</feature>
<dbReference type="RefSeq" id="WP_282761220.1">
    <property type="nucleotide sequence ID" value="NZ_JASCTH010000010.1"/>
</dbReference>
<keyword evidence="5" id="KW-1185">Reference proteome</keyword>
<dbReference type="InterPro" id="IPR037165">
    <property type="entry name" value="AldOxase/xan_DH_Mopterin-bd_sf"/>
</dbReference>
<evidence type="ECO:0000313" key="4">
    <source>
        <dbReference type="EMBL" id="MDI6100452.1"/>
    </source>
</evidence>
<dbReference type="InterPro" id="IPR000674">
    <property type="entry name" value="Ald_Oxase/Xan_DH_a/b"/>
</dbReference>
<comment type="caution">
    <text evidence="4">The sequence shown here is derived from an EMBL/GenBank/DDBJ whole genome shotgun (WGS) entry which is preliminary data.</text>
</comment>
<dbReference type="Proteomes" id="UP001241758">
    <property type="component" value="Unassembled WGS sequence"/>
</dbReference>
<dbReference type="PANTHER" id="PTHR11908:SF132">
    <property type="entry name" value="ALDEHYDE OXIDASE 1-RELATED"/>
    <property type="match status" value="1"/>
</dbReference>
<name>A0ABT6WL49_9ACTN</name>
<dbReference type="InterPro" id="IPR008274">
    <property type="entry name" value="AldOxase/xan_DH_MoCoBD1"/>
</dbReference>
<dbReference type="SMART" id="SM01008">
    <property type="entry name" value="Ald_Xan_dh_C"/>
    <property type="match status" value="1"/>
</dbReference>
<dbReference type="InterPro" id="IPR046867">
    <property type="entry name" value="AldOxase/xan_DH_MoCoBD2"/>
</dbReference>
<dbReference type="Pfam" id="PF02738">
    <property type="entry name" value="MoCoBD_1"/>
    <property type="match status" value="1"/>
</dbReference>
<dbReference type="EMBL" id="JASCTH010000010">
    <property type="protein sequence ID" value="MDI6100452.1"/>
    <property type="molecule type" value="Genomic_DNA"/>
</dbReference>
<dbReference type="PANTHER" id="PTHR11908">
    <property type="entry name" value="XANTHINE DEHYDROGENASE"/>
    <property type="match status" value="1"/>
</dbReference>
<dbReference type="SUPFAM" id="SSF56003">
    <property type="entry name" value="Molybdenum cofactor-binding domain"/>
    <property type="match status" value="1"/>
</dbReference>
<dbReference type="Gene3D" id="3.90.1170.50">
    <property type="entry name" value="Aldehyde oxidase/xanthine dehydrogenase, a/b hammerhead"/>
    <property type="match status" value="1"/>
</dbReference>
<dbReference type="InterPro" id="IPR036856">
    <property type="entry name" value="Ald_Oxase/Xan_DH_a/b_sf"/>
</dbReference>
<evidence type="ECO:0000259" key="3">
    <source>
        <dbReference type="SMART" id="SM01008"/>
    </source>
</evidence>